<reference evidence="1 2" key="1">
    <citation type="submission" date="2016-10" db="EMBL/GenBank/DDBJ databases">
        <authorList>
            <person name="de Groot N.N."/>
        </authorList>
    </citation>
    <scope>NUCLEOTIDE SEQUENCE [LARGE SCALE GENOMIC DNA]</scope>
    <source>
        <strain evidence="1 2">DSM 21039</strain>
    </source>
</reference>
<keyword evidence="2" id="KW-1185">Reference proteome</keyword>
<protein>
    <submittedName>
        <fullName evidence="1">Uncharacterized protein</fullName>
    </submittedName>
</protein>
<evidence type="ECO:0000313" key="2">
    <source>
        <dbReference type="Proteomes" id="UP000198984"/>
    </source>
</evidence>
<dbReference type="OrthoDB" id="1201012at2"/>
<dbReference type="EMBL" id="FOBB01000004">
    <property type="protein sequence ID" value="SEM38270.1"/>
    <property type="molecule type" value="Genomic_DNA"/>
</dbReference>
<dbReference type="RefSeq" id="WP_089914912.1">
    <property type="nucleotide sequence ID" value="NZ_FOBB01000004.1"/>
</dbReference>
<gene>
    <name evidence="1" type="ORF">SAMN04488505_104228</name>
</gene>
<dbReference type="AlphaFoldDB" id="A0A1H7XWQ7"/>
<sequence length="114" mass="13307">MLNFAIVKDLITKHVEVREQLNLLAIAGVQIDAFDQLNLFDIALDVIGFPKDNTQGIDFEELHEIHSNGTAFSRDKWDFIVFELQKEDIDAFVKQLYAEYDELILERPHLFVRE</sequence>
<name>A0A1H7XWQ7_9BACT</name>
<organism evidence="1 2">
    <name type="scientific">Chitinophaga rupis</name>
    <dbReference type="NCBI Taxonomy" id="573321"/>
    <lineage>
        <taxon>Bacteria</taxon>
        <taxon>Pseudomonadati</taxon>
        <taxon>Bacteroidota</taxon>
        <taxon>Chitinophagia</taxon>
        <taxon>Chitinophagales</taxon>
        <taxon>Chitinophagaceae</taxon>
        <taxon>Chitinophaga</taxon>
    </lineage>
</organism>
<proteinExistence type="predicted"/>
<accession>A0A1H7XWQ7</accession>
<dbReference type="Proteomes" id="UP000198984">
    <property type="component" value="Unassembled WGS sequence"/>
</dbReference>
<evidence type="ECO:0000313" key="1">
    <source>
        <dbReference type="EMBL" id="SEM38270.1"/>
    </source>
</evidence>